<keyword evidence="2" id="KW-1185">Reference proteome</keyword>
<dbReference type="EMBL" id="CP132468">
    <property type="protein sequence ID" value="WNY68530.1"/>
    <property type="molecule type" value="Genomic_DNA"/>
</dbReference>
<gene>
    <name evidence="1" type="ORF">QIA44_01535</name>
</gene>
<protein>
    <submittedName>
        <fullName evidence="1">Uncharacterized protein</fullName>
    </submittedName>
</protein>
<reference evidence="1" key="1">
    <citation type="submission" date="2023-07" db="EMBL/GenBank/DDBJ databases">
        <title>Genome sequencing of multiple Borrelia sensu lato isolates.</title>
        <authorList>
            <person name="Mongodin E.F."/>
            <person name="Rudenko N."/>
            <person name="Fraser C.M."/>
            <person name="Schutzer S."/>
            <person name="Luft B."/>
            <person name="Morgan R."/>
            <person name="Chastens S."/>
            <person name="Qiu W."/>
        </authorList>
    </citation>
    <scope>NUCLEOTIDE SEQUENCE [LARGE SCALE GENOMIC DNA]</scope>
    <source>
        <strain evidence="1">PotiB3</strain>
    </source>
</reference>
<dbReference type="Proteomes" id="UP001301963">
    <property type="component" value="Chromosome"/>
</dbReference>
<name>A0ABZ0CN00_9SPIR</name>
<sequence length="255" mass="29628">MDLIDNENYKKIVYLNNLILRTLNDIAAIKEISEFTSNAKLSFDLIDFNLNVLSYISSLNYFYTRPRLKVNYSIKKILSGLISDFSLVISPVLSITPRELIEMPQLLNLNPEERFLIVKKLGYLIDLAKNFSKKDSKTLVFLDEIYLKFIVFSKNIIDFRDFSKNLKLESPYYKYQFEHLIKVLELLEEGAFILRGKYEISGSHEFALHSLGYLEAGRVLATITSQKEAAEKFSRFHGVWSSKFDSDLIKAKYID</sequence>
<proteinExistence type="predicted"/>
<organism evidence="1 2">
    <name type="scientific">Borreliella lusitaniae</name>
    <dbReference type="NCBI Taxonomy" id="100177"/>
    <lineage>
        <taxon>Bacteria</taxon>
        <taxon>Pseudomonadati</taxon>
        <taxon>Spirochaetota</taxon>
        <taxon>Spirochaetia</taxon>
        <taxon>Spirochaetales</taxon>
        <taxon>Borreliaceae</taxon>
        <taxon>Borreliella</taxon>
    </lineage>
</organism>
<evidence type="ECO:0000313" key="1">
    <source>
        <dbReference type="EMBL" id="WNY68530.1"/>
    </source>
</evidence>
<evidence type="ECO:0000313" key="2">
    <source>
        <dbReference type="Proteomes" id="UP001301963"/>
    </source>
</evidence>
<dbReference type="RefSeq" id="WP_301394953.1">
    <property type="nucleotide sequence ID" value="NZ_CP124050.1"/>
</dbReference>
<accession>A0ABZ0CN00</accession>